<dbReference type="Proteomes" id="UP001304970">
    <property type="component" value="Chromosome"/>
</dbReference>
<dbReference type="GeneID" id="89228085"/>
<organism evidence="3 4">
    <name type="scientific">Methanolapillus ohkumae</name>
    <dbReference type="NCBI Taxonomy" id="3028298"/>
    <lineage>
        <taxon>Archaea</taxon>
        <taxon>Methanobacteriati</taxon>
        <taxon>Methanobacteriota</taxon>
        <taxon>Stenosarchaea group</taxon>
        <taxon>Methanomicrobia</taxon>
        <taxon>Methanosarcinales</taxon>
        <taxon>Methanosarcinaceae</taxon>
        <taxon>Methanolapillus</taxon>
    </lineage>
</organism>
<dbReference type="Pfam" id="PF25231">
    <property type="entry name" value="DUF7847"/>
    <property type="match status" value="1"/>
</dbReference>
<feature type="transmembrane region" description="Helical" evidence="1">
    <location>
        <begin position="62"/>
        <end position="83"/>
    </location>
</feature>
<accession>A0AA96VEK7</accession>
<dbReference type="PRINTS" id="PR00173">
    <property type="entry name" value="EDTRNSPORT"/>
</dbReference>
<feature type="transmembrane region" description="Helical" evidence="1">
    <location>
        <begin position="119"/>
        <end position="139"/>
    </location>
</feature>
<feature type="transmembrane region" description="Helical" evidence="1">
    <location>
        <begin position="20"/>
        <end position="50"/>
    </location>
</feature>
<protein>
    <recommendedName>
        <fullName evidence="2">DUF7847 domain-containing protein</fullName>
    </recommendedName>
</protein>
<keyword evidence="1" id="KW-0472">Membrane</keyword>
<keyword evidence="1" id="KW-1133">Transmembrane helix</keyword>
<evidence type="ECO:0000313" key="4">
    <source>
        <dbReference type="Proteomes" id="UP001304970"/>
    </source>
</evidence>
<feature type="transmembrane region" description="Helical" evidence="1">
    <location>
        <begin position="218"/>
        <end position="243"/>
    </location>
</feature>
<dbReference type="RefSeq" id="WP_338098397.1">
    <property type="nucleotide sequence ID" value="NZ_CP131061.1"/>
</dbReference>
<keyword evidence="4" id="KW-1185">Reference proteome</keyword>
<evidence type="ECO:0000259" key="2">
    <source>
        <dbReference type="Pfam" id="PF25231"/>
    </source>
</evidence>
<dbReference type="AlphaFoldDB" id="A0AA96VEK7"/>
<dbReference type="EMBL" id="CP131061">
    <property type="protein sequence ID" value="WNY26896.1"/>
    <property type="molecule type" value="Genomic_DNA"/>
</dbReference>
<reference evidence="3 4" key="1">
    <citation type="submission" date="2023-07" db="EMBL/GenBank/DDBJ databases">
        <title>Closed genome sequence of Methanosarcinaceae archaeon Am2.</title>
        <authorList>
            <person name="Poehlein A."/>
            <person name="Protasov E."/>
            <person name="Platt K."/>
            <person name="Reeh H."/>
            <person name="Daniel R."/>
            <person name="Brune A."/>
        </authorList>
    </citation>
    <scope>NUCLEOTIDE SEQUENCE [LARGE SCALE GENOMIC DNA]</scope>
    <source>
        <strain evidence="3 4">Am2</strain>
    </source>
</reference>
<keyword evidence="1" id="KW-0812">Transmembrane</keyword>
<sequence length="289" mass="32186">MTEDSVEVLANGVRHFKKNPILLAPFICMLIVFIIISILESAVLGIYISNFIGSFFQATNDIYYSLFMLLVYAVVLLLVSSYFGAGLIGMSKSAVTTGKTSFSDMTTYGKKGFLKFFELTLAFIVLSLLSLIFFIPLFLQLGSFEELLSEYLLIGIIAMLAKLDVAYWAFSAGFILTILYLLVLWAFFFYAYYAVVIDDVSVVDALKKSVSLLKNKKALGFIVILVILPAILINGCSIFIWMFALLGPLAILGLLVYGILAMVILTYAYICGARMFMVAEERPIFDTRE</sequence>
<feature type="transmembrane region" description="Helical" evidence="1">
    <location>
        <begin position="249"/>
        <end position="270"/>
    </location>
</feature>
<gene>
    <name evidence="3" type="ORF">MsAm2_06790</name>
</gene>
<proteinExistence type="predicted"/>
<dbReference type="InterPro" id="IPR057169">
    <property type="entry name" value="DUF7847"/>
</dbReference>
<feature type="transmembrane region" description="Helical" evidence="1">
    <location>
        <begin position="151"/>
        <end position="170"/>
    </location>
</feature>
<evidence type="ECO:0000313" key="3">
    <source>
        <dbReference type="EMBL" id="WNY26896.1"/>
    </source>
</evidence>
<feature type="domain" description="DUF7847" evidence="2">
    <location>
        <begin position="8"/>
        <end position="233"/>
    </location>
</feature>
<name>A0AA96VEK7_9EURY</name>
<evidence type="ECO:0000256" key="1">
    <source>
        <dbReference type="SAM" id="Phobius"/>
    </source>
</evidence>
<feature type="transmembrane region" description="Helical" evidence="1">
    <location>
        <begin position="176"/>
        <end position="197"/>
    </location>
</feature>